<evidence type="ECO:0000313" key="2">
    <source>
        <dbReference type="EMBL" id="ESA18489.1"/>
    </source>
</evidence>
<gene>
    <name evidence="2" type="ORF">GLOINDRAFT_83102</name>
</gene>
<protein>
    <submittedName>
        <fullName evidence="2">Uncharacterized protein</fullName>
    </submittedName>
</protein>
<sequence length="219" mass="25740">MQQLSKSIKFESVFVLILVGIFVYHRLQDRKVDKDETRENQLNDSGENEDPNEYLPPASQYDPRINYDELASFIAVFINLCNRSHMMITTKLRDFFFSPKYSAFIEALTLNMGKSLSNDIKWHVIYHQLDGFSAKETALRLYIVFLPYIKLENFMIILSTLVKDKKDWYLDELASKMERLTGKLVSIPTLWRALNHLGITRKKLPKREVNFCEVFLCIK</sequence>
<proteinExistence type="predicted"/>
<name>U9UDL6_RHIID</name>
<dbReference type="VEuPathDB" id="FungiDB:RhiirFUN_002217"/>
<accession>U9UDL6</accession>
<feature type="region of interest" description="Disordered" evidence="1">
    <location>
        <begin position="35"/>
        <end position="55"/>
    </location>
</feature>
<reference evidence="2" key="1">
    <citation type="submission" date="2013-07" db="EMBL/GenBank/DDBJ databases">
        <title>The genome of an arbuscular mycorrhizal fungus provides insights into the evolution of the oldest plant symbiosis.</title>
        <authorList>
            <consortium name="DOE Joint Genome Institute"/>
            <person name="Tisserant E."/>
            <person name="Malbreil M."/>
            <person name="Kuo A."/>
            <person name="Kohler A."/>
            <person name="Symeonidi A."/>
            <person name="Balestrini R."/>
            <person name="Charron P."/>
            <person name="Duensing N."/>
            <person name="Frei-dit-Frey N."/>
            <person name="Gianinazzi-Pearson V."/>
            <person name="Gilbert B."/>
            <person name="Handa Y."/>
            <person name="Hijri M."/>
            <person name="Kaul R."/>
            <person name="Kawaguchi M."/>
            <person name="Krajinski F."/>
            <person name="Lammers P."/>
            <person name="Lapierre D."/>
            <person name="Masclaux F.G."/>
            <person name="Murat C."/>
            <person name="Morin E."/>
            <person name="Ndikumana S."/>
            <person name="Pagni M."/>
            <person name="Petitpierre D."/>
            <person name="Requena N."/>
            <person name="Rosikiewicz P."/>
            <person name="Riley R."/>
            <person name="Saito K."/>
            <person name="San Clemente H."/>
            <person name="Shapiro H."/>
            <person name="van Tuinen D."/>
            <person name="Becard G."/>
            <person name="Bonfante P."/>
            <person name="Paszkowski U."/>
            <person name="Shachar-Hill Y."/>
            <person name="Young J.P."/>
            <person name="Sanders I.R."/>
            <person name="Henrissat B."/>
            <person name="Rensing S.A."/>
            <person name="Grigoriev I.V."/>
            <person name="Corradi N."/>
            <person name="Roux C."/>
            <person name="Martin F."/>
        </authorList>
    </citation>
    <scope>NUCLEOTIDE SEQUENCE</scope>
    <source>
        <strain evidence="2">DAOM 197198</strain>
    </source>
</reference>
<dbReference type="HOGENOM" id="CLU_1262122_0_0_1"/>
<dbReference type="AlphaFoldDB" id="U9UDL6"/>
<evidence type="ECO:0000256" key="1">
    <source>
        <dbReference type="SAM" id="MobiDB-lite"/>
    </source>
</evidence>
<organism evidence="2">
    <name type="scientific">Rhizophagus irregularis (strain DAOM 181602 / DAOM 197198 / MUCL 43194)</name>
    <name type="common">Arbuscular mycorrhizal fungus</name>
    <name type="synonym">Glomus intraradices</name>
    <dbReference type="NCBI Taxonomy" id="747089"/>
    <lineage>
        <taxon>Eukaryota</taxon>
        <taxon>Fungi</taxon>
        <taxon>Fungi incertae sedis</taxon>
        <taxon>Mucoromycota</taxon>
        <taxon>Glomeromycotina</taxon>
        <taxon>Glomeromycetes</taxon>
        <taxon>Glomerales</taxon>
        <taxon>Glomeraceae</taxon>
        <taxon>Rhizophagus</taxon>
    </lineage>
</organism>
<dbReference type="EMBL" id="KI279174">
    <property type="protein sequence ID" value="ESA18489.1"/>
    <property type="molecule type" value="Genomic_DNA"/>
</dbReference>